<dbReference type="EMBL" id="ML143704">
    <property type="protein sequence ID" value="TBU21151.1"/>
    <property type="molecule type" value="Genomic_DNA"/>
</dbReference>
<accession>A0A4Q9M6A8</accession>
<protein>
    <submittedName>
        <fullName evidence="2">Uncharacterized protein</fullName>
    </submittedName>
</protein>
<evidence type="ECO:0000313" key="2">
    <source>
        <dbReference type="EMBL" id="TBU21151.1"/>
    </source>
</evidence>
<feature type="region of interest" description="Disordered" evidence="1">
    <location>
        <begin position="198"/>
        <end position="399"/>
    </location>
</feature>
<feature type="region of interest" description="Disordered" evidence="1">
    <location>
        <begin position="419"/>
        <end position="571"/>
    </location>
</feature>
<feature type="compositionally biased region" description="Polar residues" evidence="1">
    <location>
        <begin position="330"/>
        <end position="339"/>
    </location>
</feature>
<feature type="compositionally biased region" description="Basic and acidic residues" evidence="1">
    <location>
        <begin position="377"/>
        <end position="386"/>
    </location>
</feature>
<feature type="compositionally biased region" description="Polar residues" evidence="1">
    <location>
        <begin position="419"/>
        <end position="436"/>
    </location>
</feature>
<feature type="region of interest" description="Disordered" evidence="1">
    <location>
        <begin position="621"/>
        <end position="648"/>
    </location>
</feature>
<feature type="compositionally biased region" description="Basic and acidic residues" evidence="1">
    <location>
        <begin position="506"/>
        <end position="518"/>
    </location>
</feature>
<sequence>MGTRKSSRVDSHKKKKTSRPRARPGGEYKTPKAQRRRGGDRLTAPATPSRSQYSDKLRQTCELKRETRLPYDFDQTHSLKCVKCNTVGRWVARTGYAERCAGVWLYKGSIQEPGTDIRVSCPNWVRPSQPPVPDWLKHKIKAVRDLDAKGAANDSSPSTLGSKIDSAVGSLGTSTSPEQLESDHAYAQSLYAQEVAQYEPRQGASDEAGPSGSRTAPAAFDTTKSTSQGLTAKRKAAQLQQEATDELDQMRRNKFIQTLKGTNNVVISRQDMSSPEQSPEPSTPSPAARRPTSATAIGNTTSASGPVRNASSQVAEKPSAPIMPRKRSMSCISISSTEEPTVVVKRERHDSVLSLSDDEPAEHERHDSVLSLSDDEPAGRERHRMSDSTLESSNKENHVPATTKKVFALVKTIPFVTFTSTPKKPSRQTSQLQSPREASADVFHPDEDDASPMPPDKSDVYDISPTVSELAKEATLDEPRYVPGTPGADEKSLSPIGQSLLPRNRARNDLPENDDIPRARNRNPRSGPWKPPLECTDDTKAPYDTDYEDSDAPVTPERPADTPLPSSNGPAVSDIYGPLIRSVIQLRAHVDALPPDARAKVVATVTKFHEETGTVADLMALLPSPSSGSGKDKHEESPSDTNTRNKRK</sequence>
<feature type="compositionally biased region" description="Polar residues" evidence="1">
    <location>
        <begin position="297"/>
        <end position="314"/>
    </location>
</feature>
<gene>
    <name evidence="2" type="ORF">BD311DRAFT_812615</name>
</gene>
<feature type="compositionally biased region" description="Low complexity" evidence="1">
    <location>
        <begin position="273"/>
        <end position="296"/>
    </location>
</feature>
<feature type="region of interest" description="Disordered" evidence="1">
    <location>
        <begin position="1"/>
        <end position="57"/>
    </location>
</feature>
<name>A0A4Q9M6A8_9APHY</name>
<feature type="compositionally biased region" description="Basic and acidic residues" evidence="1">
    <location>
        <begin position="470"/>
        <end position="480"/>
    </location>
</feature>
<feature type="compositionally biased region" description="Polar residues" evidence="1">
    <location>
        <begin position="255"/>
        <end position="272"/>
    </location>
</feature>
<reference evidence="2" key="1">
    <citation type="submission" date="2019-01" db="EMBL/GenBank/DDBJ databases">
        <title>Draft genome sequences of three monokaryotic isolates of the white-rot basidiomycete fungus Dichomitus squalens.</title>
        <authorList>
            <consortium name="DOE Joint Genome Institute"/>
            <person name="Lopez S.C."/>
            <person name="Andreopoulos B."/>
            <person name="Pangilinan J."/>
            <person name="Lipzen A."/>
            <person name="Riley R."/>
            <person name="Ahrendt S."/>
            <person name="Ng V."/>
            <person name="Barry K."/>
            <person name="Daum C."/>
            <person name="Grigoriev I.V."/>
            <person name="Hilden K.S."/>
            <person name="Makela M.R."/>
            <person name="de Vries R.P."/>
        </authorList>
    </citation>
    <scope>NUCLEOTIDE SEQUENCE [LARGE SCALE GENOMIC DNA]</scope>
    <source>
        <strain evidence="2">OM18370.1</strain>
    </source>
</reference>
<proteinExistence type="predicted"/>
<dbReference type="AlphaFoldDB" id="A0A4Q9M6A8"/>
<feature type="compositionally biased region" description="Basic residues" evidence="1">
    <location>
        <begin position="11"/>
        <end position="22"/>
    </location>
</feature>
<organism evidence="2">
    <name type="scientific">Dichomitus squalens</name>
    <dbReference type="NCBI Taxonomy" id="114155"/>
    <lineage>
        <taxon>Eukaryota</taxon>
        <taxon>Fungi</taxon>
        <taxon>Dikarya</taxon>
        <taxon>Basidiomycota</taxon>
        <taxon>Agaricomycotina</taxon>
        <taxon>Agaricomycetes</taxon>
        <taxon>Polyporales</taxon>
        <taxon>Polyporaceae</taxon>
        <taxon>Dichomitus</taxon>
    </lineage>
</organism>
<evidence type="ECO:0000256" key="1">
    <source>
        <dbReference type="SAM" id="MobiDB-lite"/>
    </source>
</evidence>
<dbReference type="Proteomes" id="UP000292957">
    <property type="component" value="Unassembled WGS sequence"/>
</dbReference>